<dbReference type="RefSeq" id="WP_240257550.1">
    <property type="nucleotide sequence ID" value="NZ_JAKTTI010000048.1"/>
</dbReference>
<dbReference type="CDD" id="cd00090">
    <property type="entry name" value="HTH_ARSR"/>
    <property type="match status" value="1"/>
</dbReference>
<dbReference type="Proteomes" id="UP001431131">
    <property type="component" value="Unassembled WGS sequence"/>
</dbReference>
<evidence type="ECO:0000313" key="3">
    <source>
        <dbReference type="Proteomes" id="UP001431131"/>
    </source>
</evidence>
<evidence type="ECO:0000256" key="1">
    <source>
        <dbReference type="ARBA" id="ARBA00023125"/>
    </source>
</evidence>
<reference evidence="2" key="1">
    <citation type="submission" date="2022-02" db="EMBL/GenBank/DDBJ databases">
        <title>Fredinandcohnia quinoae sp. nov. isolated from Chenopodium quinoa seeds.</title>
        <authorList>
            <person name="Saati-Santamaria Z."/>
            <person name="Flores-Felix J.D."/>
            <person name="Igual J.M."/>
            <person name="Velazquez E."/>
            <person name="Garcia-Fraile P."/>
            <person name="Martinez-Molina E."/>
        </authorList>
    </citation>
    <scope>NUCLEOTIDE SEQUENCE</scope>
    <source>
        <strain evidence="2">SECRCQ15</strain>
    </source>
</reference>
<dbReference type="EMBL" id="JAKTTI010000048">
    <property type="protein sequence ID" value="MCH1627632.1"/>
    <property type="molecule type" value="Genomic_DNA"/>
</dbReference>
<dbReference type="Gene3D" id="1.10.10.10">
    <property type="entry name" value="Winged helix-like DNA-binding domain superfamily/Winged helix DNA-binding domain"/>
    <property type="match status" value="1"/>
</dbReference>
<organism evidence="2 3">
    <name type="scientific">Fredinandcohnia quinoae</name>
    <dbReference type="NCBI Taxonomy" id="2918902"/>
    <lineage>
        <taxon>Bacteria</taxon>
        <taxon>Bacillati</taxon>
        <taxon>Bacillota</taxon>
        <taxon>Bacilli</taxon>
        <taxon>Bacillales</taxon>
        <taxon>Bacillaceae</taxon>
        <taxon>Fredinandcohnia</taxon>
    </lineage>
</organism>
<dbReference type="SUPFAM" id="SSF46785">
    <property type="entry name" value="Winged helix' DNA-binding domain"/>
    <property type="match status" value="1"/>
</dbReference>
<evidence type="ECO:0000313" key="2">
    <source>
        <dbReference type="EMBL" id="MCH1627632.1"/>
    </source>
</evidence>
<proteinExistence type="predicted"/>
<dbReference type="InterPro" id="IPR011991">
    <property type="entry name" value="ArsR-like_HTH"/>
</dbReference>
<protein>
    <submittedName>
        <fullName evidence="2">Helix-turn-helix domain-containing protein</fullName>
    </submittedName>
</protein>
<dbReference type="Pfam" id="PF12840">
    <property type="entry name" value="HTH_20"/>
    <property type="match status" value="1"/>
</dbReference>
<accession>A0AAW5E3W6</accession>
<dbReference type="AlphaFoldDB" id="A0AAW5E3W6"/>
<name>A0AAW5E3W6_9BACI</name>
<dbReference type="InterPro" id="IPR036390">
    <property type="entry name" value="WH_DNA-bd_sf"/>
</dbReference>
<dbReference type="InterPro" id="IPR036388">
    <property type="entry name" value="WH-like_DNA-bd_sf"/>
</dbReference>
<gene>
    <name evidence="2" type="ORF">MJG50_20040</name>
</gene>
<keyword evidence="3" id="KW-1185">Reference proteome</keyword>
<keyword evidence="1" id="KW-0238">DNA-binding</keyword>
<comment type="caution">
    <text evidence="2">The sequence shown here is derived from an EMBL/GenBank/DDBJ whole genome shotgun (WGS) entry which is preliminary data.</text>
</comment>
<sequence>MNAHILESYVVDNPEQAKALLNPLRGEIIGQLTEPASATEVAKAINETPQRVNYHLKTLEKVGLVKQVGTRHVRNLIEVLYLAVAKSFIMSDSLGWSHDAIERLKDQSSLAHLITISERIRKDALSLLEQSEQNIEIPSASLQTKIVLPEKKDRNAFLNEYVKLVKQLVEKYQVNEASDENYNVMLSIYPEPTGGTNNDTKE</sequence>
<dbReference type="GO" id="GO:0003677">
    <property type="term" value="F:DNA binding"/>
    <property type="evidence" value="ECO:0007669"/>
    <property type="project" value="UniProtKB-KW"/>
</dbReference>